<dbReference type="InterPro" id="IPR011051">
    <property type="entry name" value="RmlC_Cupin_sf"/>
</dbReference>
<name>A0ABR9S9G8_9BURK</name>
<comment type="caution">
    <text evidence="1">The sequence shown here is derived from an EMBL/GenBank/DDBJ whole genome shotgun (WGS) entry which is preliminary data.</text>
</comment>
<accession>A0ABR9S9G8</accession>
<reference evidence="1 2" key="1">
    <citation type="submission" date="2020-10" db="EMBL/GenBank/DDBJ databases">
        <title>Draft genome of Ramlibacter aquaticus LMG 30558.</title>
        <authorList>
            <person name="Props R."/>
        </authorList>
    </citation>
    <scope>NUCLEOTIDE SEQUENCE [LARGE SCALE GENOMIC DNA]</scope>
    <source>
        <strain evidence="1 2">LMG 30558</strain>
    </source>
</reference>
<dbReference type="SUPFAM" id="SSF51182">
    <property type="entry name" value="RmlC-like cupins"/>
    <property type="match status" value="1"/>
</dbReference>
<dbReference type="Proteomes" id="UP000715965">
    <property type="component" value="Unassembled WGS sequence"/>
</dbReference>
<organism evidence="1 2">
    <name type="scientific">Ramlibacter aquaticus</name>
    <dbReference type="NCBI Taxonomy" id="2780094"/>
    <lineage>
        <taxon>Bacteria</taxon>
        <taxon>Pseudomonadati</taxon>
        <taxon>Pseudomonadota</taxon>
        <taxon>Betaproteobacteria</taxon>
        <taxon>Burkholderiales</taxon>
        <taxon>Comamonadaceae</taxon>
        <taxon>Ramlibacter</taxon>
    </lineage>
</organism>
<evidence type="ECO:0000313" key="2">
    <source>
        <dbReference type="Proteomes" id="UP000715965"/>
    </source>
</evidence>
<dbReference type="Gene3D" id="2.60.120.10">
    <property type="entry name" value="Jelly Rolls"/>
    <property type="match status" value="1"/>
</dbReference>
<dbReference type="EMBL" id="JADDOJ010000001">
    <property type="protein sequence ID" value="MBE7938985.1"/>
    <property type="molecule type" value="Genomic_DNA"/>
</dbReference>
<proteinExistence type="predicted"/>
<sequence length="127" mass="13338">MALPHAQPMDVISVKPLGEQLQGAVSTSLIKTGRLQLLHLVLPAHKDMPEHHVDEECTLHCLEGLAEVVTPGGVRALSAGCVLVLPARQRHSVRARTDCALLVTLLLQHGDAAHGGGAGHRDVPAPG</sequence>
<keyword evidence="2" id="KW-1185">Reference proteome</keyword>
<dbReference type="RefSeq" id="WP_193778535.1">
    <property type="nucleotide sequence ID" value="NZ_JADDOJ010000001.1"/>
</dbReference>
<evidence type="ECO:0000313" key="1">
    <source>
        <dbReference type="EMBL" id="MBE7938985.1"/>
    </source>
</evidence>
<protein>
    <submittedName>
        <fullName evidence="1">Cupin domain-containing protein</fullName>
    </submittedName>
</protein>
<dbReference type="InterPro" id="IPR014710">
    <property type="entry name" value="RmlC-like_jellyroll"/>
</dbReference>
<gene>
    <name evidence="1" type="ORF">IM725_00185</name>
</gene>